<dbReference type="SUPFAM" id="SSF47413">
    <property type="entry name" value="lambda repressor-like DNA-binding domains"/>
    <property type="match status" value="1"/>
</dbReference>
<evidence type="ECO:0000259" key="1">
    <source>
        <dbReference type="PROSITE" id="PS50943"/>
    </source>
</evidence>
<keyword evidence="3" id="KW-1185">Reference proteome</keyword>
<dbReference type="PROSITE" id="PS50943">
    <property type="entry name" value="HTH_CROC1"/>
    <property type="match status" value="1"/>
</dbReference>
<dbReference type="SMART" id="SM00530">
    <property type="entry name" value="HTH_XRE"/>
    <property type="match status" value="1"/>
</dbReference>
<dbReference type="CDD" id="cd00093">
    <property type="entry name" value="HTH_XRE"/>
    <property type="match status" value="1"/>
</dbReference>
<organism evidence="2 3">
    <name type="scientific">Hujiaoplasma nucleasis</name>
    <dbReference type="NCBI Taxonomy" id="2725268"/>
    <lineage>
        <taxon>Bacteria</taxon>
        <taxon>Bacillati</taxon>
        <taxon>Mycoplasmatota</taxon>
        <taxon>Mollicutes</taxon>
        <taxon>Candidatus Izemoplasmatales</taxon>
        <taxon>Hujiaoplasmataceae</taxon>
        <taxon>Hujiaoplasma</taxon>
    </lineage>
</organism>
<dbReference type="GO" id="GO:0003677">
    <property type="term" value="F:DNA binding"/>
    <property type="evidence" value="ECO:0007669"/>
    <property type="project" value="InterPro"/>
</dbReference>
<dbReference type="RefSeq" id="WP_312031849.1">
    <property type="nucleotide sequence ID" value="NZ_CP051151.1"/>
</dbReference>
<dbReference type="InterPro" id="IPR010982">
    <property type="entry name" value="Lambda_DNA-bd_dom_sf"/>
</dbReference>
<name>A0A7L6N1C4_9MOLU</name>
<proteinExistence type="predicted"/>
<dbReference type="Gene3D" id="1.25.40.10">
    <property type="entry name" value="Tetratricopeptide repeat domain"/>
    <property type="match status" value="1"/>
</dbReference>
<dbReference type="Pfam" id="PF01381">
    <property type="entry name" value="HTH_3"/>
    <property type="match status" value="1"/>
</dbReference>
<gene>
    <name evidence="2" type="ORF">HF295_00310</name>
</gene>
<dbReference type="Proteomes" id="UP000512167">
    <property type="component" value="Chromosome"/>
</dbReference>
<accession>A0A7L6N1C4</accession>
<protein>
    <submittedName>
        <fullName evidence="2">Helix-turn-helix transcriptional regulator</fullName>
    </submittedName>
</protein>
<dbReference type="AlphaFoldDB" id="A0A7L6N1C4"/>
<evidence type="ECO:0000313" key="2">
    <source>
        <dbReference type="EMBL" id="QLY39381.1"/>
    </source>
</evidence>
<dbReference type="InterPro" id="IPR001387">
    <property type="entry name" value="Cro/C1-type_HTH"/>
</dbReference>
<reference evidence="2 3" key="1">
    <citation type="submission" date="2020-04" db="EMBL/GenBank/DDBJ databases">
        <authorList>
            <person name="Zheng R.K."/>
            <person name="Sun C.M."/>
        </authorList>
    </citation>
    <scope>NUCLEOTIDE SEQUENCE [LARGE SCALE GENOMIC DNA]</scope>
    <source>
        <strain evidence="3">zrk29</strain>
    </source>
</reference>
<evidence type="ECO:0000313" key="3">
    <source>
        <dbReference type="Proteomes" id="UP000512167"/>
    </source>
</evidence>
<sequence length="416" mass="49860">MINAVLSFASRRKYEVYEHYHLFYGQVIKKRRLELNLTQEYVANAICSNTYISKTENNQIVMGEDQLFQIMERLDIPKNQYARPEELVYYLERIIVLYYYKDLDGYKKIFDKVADIDFQAVIEVVRLGYLILSKEYSKAYQLYNELLDYLNSLDDLGFEIFLIFSADLLQRLKQLKLSRFIIESIIVVHSDYPEVSIMIEYIKFVIYGRLHLFDKAWDILPNLTKNLMNTTNITRLNELTLYKLLFLEYKRQSLDIYNLEQFIKDLDQDLVTEFLLVRAIGNKEYGKYKDMIDKEAYDAIAFLTYLQAKQAIKEKNQELYTQCKEYLSSNHYRSALQFDYVNLLTFEKNNDLMFLKDYLVNSCLKFFKKNENIFYYQLICNEIVDILSLKNRYKDALTYLQKSEQYLTKLQKKDNG</sequence>
<feature type="domain" description="HTH cro/C1-type" evidence="1">
    <location>
        <begin position="28"/>
        <end position="81"/>
    </location>
</feature>
<dbReference type="InterPro" id="IPR011990">
    <property type="entry name" value="TPR-like_helical_dom_sf"/>
</dbReference>
<dbReference type="EMBL" id="CP051151">
    <property type="protein sequence ID" value="QLY39381.1"/>
    <property type="molecule type" value="Genomic_DNA"/>
</dbReference>
<dbReference type="KEGG" id="tbk:HF295_00310"/>